<organism evidence="1 2">
    <name type="scientific">Leptospira terpstrae serovar Hualin str. LT 11-33 = ATCC 700639</name>
    <dbReference type="NCBI Taxonomy" id="1257025"/>
    <lineage>
        <taxon>Bacteria</taxon>
        <taxon>Pseudomonadati</taxon>
        <taxon>Spirochaetota</taxon>
        <taxon>Spirochaetia</taxon>
        <taxon>Leptospirales</taxon>
        <taxon>Leptospiraceae</taxon>
        <taxon>Leptospira</taxon>
    </lineage>
</organism>
<proteinExistence type="predicted"/>
<reference evidence="1" key="1">
    <citation type="submission" date="2013-03" db="EMBL/GenBank/DDBJ databases">
        <authorList>
            <person name="Harkins D.M."/>
            <person name="Durkin A.S."/>
            <person name="Brinkac L.M."/>
            <person name="Haft D.H."/>
            <person name="Selengut J.D."/>
            <person name="Sanka R."/>
            <person name="DePew J."/>
            <person name="Purushe J."/>
            <person name="Hartskeerl R.A."/>
            <person name="Ahmed A."/>
            <person name="van der Linden H."/>
            <person name="Goris M.G.A."/>
            <person name="Vinetz J.M."/>
            <person name="Sutton G.G."/>
            <person name="Nierman W.C."/>
            <person name="Fouts D.E."/>
        </authorList>
    </citation>
    <scope>NUCLEOTIDE SEQUENCE [LARGE SCALE GENOMIC DNA]</scope>
    <source>
        <strain evidence="1">LT 11-33</strain>
    </source>
</reference>
<dbReference type="STRING" id="1257025.LEP1GSC203_3622"/>
<dbReference type="AlphaFoldDB" id="N1VUG9"/>
<keyword evidence="2" id="KW-1185">Reference proteome</keyword>
<sequence length="159" mass="18526">MTIPKRTVKTMDLIKKIKALSIFLILISLNSIYSINFQKPKTNLNCKLKNGYYTQSIAIGENILIIHIEITDESANFHRVINKYYVKNKINWISDCQFELITQEITDPILVDVDWIGNTTYYKVAAIDKNLYSYIKIEKNETPQQLKYQGTSFPHETND</sequence>
<dbReference type="EMBL" id="AOGW02000009">
    <property type="protein sequence ID" value="EMY62108.1"/>
    <property type="molecule type" value="Genomic_DNA"/>
</dbReference>
<name>N1VUG9_9LEPT</name>
<comment type="caution">
    <text evidence="1">The sequence shown here is derived from an EMBL/GenBank/DDBJ whole genome shotgun (WGS) entry which is preliminary data.</text>
</comment>
<dbReference type="Proteomes" id="UP000012371">
    <property type="component" value="Unassembled WGS sequence"/>
</dbReference>
<dbReference type="RefSeq" id="WP_002973450.1">
    <property type="nucleotide sequence ID" value="NZ_AOGW02000009.1"/>
</dbReference>
<accession>N1VUG9</accession>
<protein>
    <submittedName>
        <fullName evidence="1">Uncharacterized protein</fullName>
    </submittedName>
</protein>
<evidence type="ECO:0000313" key="2">
    <source>
        <dbReference type="Proteomes" id="UP000012371"/>
    </source>
</evidence>
<gene>
    <name evidence="1" type="ORF">LEP1GSC203_3622</name>
</gene>
<evidence type="ECO:0000313" key="1">
    <source>
        <dbReference type="EMBL" id="EMY62108.1"/>
    </source>
</evidence>
<dbReference type="OrthoDB" id="332191at2"/>